<evidence type="ECO:0000256" key="1">
    <source>
        <dbReference type="SAM" id="Phobius"/>
    </source>
</evidence>
<dbReference type="KEGG" id="rml:FF011L_04150"/>
<feature type="transmembrane region" description="Helical" evidence="1">
    <location>
        <begin position="344"/>
        <end position="368"/>
    </location>
</feature>
<accession>A0A517M9W6</accession>
<feature type="chain" id="PRO_5021757255" evidence="2">
    <location>
        <begin position="24"/>
        <end position="376"/>
    </location>
</feature>
<dbReference type="EMBL" id="CP036262">
    <property type="protein sequence ID" value="QDS91683.1"/>
    <property type="molecule type" value="Genomic_DNA"/>
</dbReference>
<reference evidence="3 4" key="1">
    <citation type="submission" date="2019-02" db="EMBL/GenBank/DDBJ databases">
        <title>Deep-cultivation of Planctomycetes and their phenomic and genomic characterization uncovers novel biology.</title>
        <authorList>
            <person name="Wiegand S."/>
            <person name="Jogler M."/>
            <person name="Boedeker C."/>
            <person name="Pinto D."/>
            <person name="Vollmers J."/>
            <person name="Rivas-Marin E."/>
            <person name="Kohn T."/>
            <person name="Peeters S.H."/>
            <person name="Heuer A."/>
            <person name="Rast P."/>
            <person name="Oberbeckmann S."/>
            <person name="Bunk B."/>
            <person name="Jeske O."/>
            <person name="Meyerdierks A."/>
            <person name="Storesund J.E."/>
            <person name="Kallscheuer N."/>
            <person name="Luecker S."/>
            <person name="Lage O.M."/>
            <person name="Pohl T."/>
            <person name="Merkel B.J."/>
            <person name="Hornburger P."/>
            <person name="Mueller R.-W."/>
            <person name="Bruemmer F."/>
            <person name="Labrenz M."/>
            <person name="Spormann A.M."/>
            <person name="Op den Camp H."/>
            <person name="Overmann J."/>
            <person name="Amann R."/>
            <person name="Jetten M.S.M."/>
            <person name="Mascher T."/>
            <person name="Medema M.H."/>
            <person name="Devos D.P."/>
            <person name="Kaster A.-K."/>
            <person name="Ovreas L."/>
            <person name="Rohde M."/>
            <person name="Galperin M.Y."/>
            <person name="Jogler C."/>
        </authorList>
    </citation>
    <scope>NUCLEOTIDE SEQUENCE [LARGE SCALE GENOMIC DNA]</scope>
    <source>
        <strain evidence="3 4">FF011L</strain>
    </source>
</reference>
<keyword evidence="1" id="KW-0812">Transmembrane</keyword>
<organism evidence="3 4">
    <name type="scientific">Roseimaritima multifibrata</name>
    <dbReference type="NCBI Taxonomy" id="1930274"/>
    <lineage>
        <taxon>Bacteria</taxon>
        <taxon>Pseudomonadati</taxon>
        <taxon>Planctomycetota</taxon>
        <taxon>Planctomycetia</taxon>
        <taxon>Pirellulales</taxon>
        <taxon>Pirellulaceae</taxon>
        <taxon>Roseimaritima</taxon>
    </lineage>
</organism>
<protein>
    <submittedName>
        <fullName evidence="3">Uncharacterized protein</fullName>
    </submittedName>
</protein>
<dbReference type="Proteomes" id="UP000320672">
    <property type="component" value="Chromosome"/>
</dbReference>
<name>A0A517M9W6_9BACT</name>
<feature type="signal peptide" evidence="2">
    <location>
        <begin position="1"/>
        <end position="23"/>
    </location>
</feature>
<keyword evidence="4" id="KW-1185">Reference proteome</keyword>
<dbReference type="AlphaFoldDB" id="A0A517M9W6"/>
<proteinExistence type="predicted"/>
<sequence precursor="true">MNCQIVSAAFCLLVFLPGGSAQGQGPQDVLERCIDLQSKSHQIRYSAVVELRGGQSVESNRFRSEVVFVRSGGLVSAESLTSPVGSGEQQFSLSRLALGRQYKVAYQLNGTKEEVRSSEPNGGVVWEVGLESERSRLFSHMFLYGAWLDGYLAAGDKSVAEAMLGSESLSIASQSGADDTLQLTASTRFGDLSLWVDPLKGYVARKITVVKRPQDLIAGSKLADLAVDPRMNSSGYESWRAEAFMEEFQQIEGVWVATKGTLEQTDFYTGGKQQSSHYTVVRSDIKLSPSMSDEDFRSDLPVGAAVNFVDEADSGISYAWDGDSPVKASLLSPAEPRFSPVGNLGMRIVLMVGGLVAVALLVLGASWLKTGKSDVS</sequence>
<gene>
    <name evidence="3" type="ORF">FF011L_04150</name>
</gene>
<keyword evidence="1" id="KW-1133">Transmembrane helix</keyword>
<evidence type="ECO:0000313" key="4">
    <source>
        <dbReference type="Proteomes" id="UP000320672"/>
    </source>
</evidence>
<evidence type="ECO:0000256" key="2">
    <source>
        <dbReference type="SAM" id="SignalP"/>
    </source>
</evidence>
<keyword evidence="1" id="KW-0472">Membrane</keyword>
<keyword evidence="2" id="KW-0732">Signal</keyword>
<evidence type="ECO:0000313" key="3">
    <source>
        <dbReference type="EMBL" id="QDS91683.1"/>
    </source>
</evidence>